<dbReference type="STRING" id="927664.SAMN05421780_101395"/>
<evidence type="ECO:0000313" key="1">
    <source>
        <dbReference type="EMBL" id="SFB77038.1"/>
    </source>
</evidence>
<protein>
    <submittedName>
        <fullName evidence="1">Uncharacterized protein</fullName>
    </submittedName>
</protein>
<accession>A0A1I1DVJ1</accession>
<sequence length="35" mass="3837">MQIAIVFGAKIVILLKMLTVSTLRGNVSFSIEKSK</sequence>
<keyword evidence="2" id="KW-1185">Reference proteome</keyword>
<evidence type="ECO:0000313" key="2">
    <source>
        <dbReference type="Proteomes" id="UP000199514"/>
    </source>
</evidence>
<dbReference type="EMBL" id="FOLE01000001">
    <property type="protein sequence ID" value="SFB77038.1"/>
    <property type="molecule type" value="Genomic_DNA"/>
</dbReference>
<dbReference type="AlphaFoldDB" id="A0A1I1DVJ1"/>
<gene>
    <name evidence="1" type="ORF">SAMN05421780_101395</name>
</gene>
<organism evidence="1 2">
    <name type="scientific">Flexibacter flexilis DSM 6793</name>
    <dbReference type="NCBI Taxonomy" id="927664"/>
    <lineage>
        <taxon>Bacteria</taxon>
        <taxon>Pseudomonadati</taxon>
        <taxon>Bacteroidota</taxon>
        <taxon>Cytophagia</taxon>
        <taxon>Cytophagales</taxon>
        <taxon>Flexibacteraceae</taxon>
        <taxon>Flexibacter</taxon>
    </lineage>
</organism>
<reference evidence="1 2" key="1">
    <citation type="submission" date="2016-10" db="EMBL/GenBank/DDBJ databases">
        <authorList>
            <person name="de Groot N.N."/>
        </authorList>
    </citation>
    <scope>NUCLEOTIDE SEQUENCE [LARGE SCALE GENOMIC DNA]</scope>
    <source>
        <strain evidence="1 2">DSM 6793</strain>
    </source>
</reference>
<dbReference type="Proteomes" id="UP000199514">
    <property type="component" value="Unassembled WGS sequence"/>
</dbReference>
<name>A0A1I1DVJ1_9BACT</name>
<proteinExistence type="predicted"/>